<reference evidence="4" key="3">
    <citation type="submission" date="2016-03" db="UniProtKB">
        <authorList>
            <consortium name="EnsemblProtists"/>
        </authorList>
    </citation>
    <scope>IDENTIFICATION</scope>
</reference>
<feature type="chain" id="PRO_5008770851" evidence="2">
    <location>
        <begin position="23"/>
        <end position="452"/>
    </location>
</feature>
<reference evidence="5" key="2">
    <citation type="submission" date="2012-11" db="EMBL/GenBank/DDBJ databases">
        <authorList>
            <person name="Kuo A."/>
            <person name="Curtis B.A."/>
            <person name="Tanifuji G."/>
            <person name="Burki F."/>
            <person name="Gruber A."/>
            <person name="Irimia M."/>
            <person name="Maruyama S."/>
            <person name="Arias M.C."/>
            <person name="Ball S.G."/>
            <person name="Gile G.H."/>
            <person name="Hirakawa Y."/>
            <person name="Hopkins J.F."/>
            <person name="Rensing S.A."/>
            <person name="Schmutz J."/>
            <person name="Symeonidi A."/>
            <person name="Elias M."/>
            <person name="Eveleigh R.J."/>
            <person name="Herman E.K."/>
            <person name="Klute M.J."/>
            <person name="Nakayama T."/>
            <person name="Obornik M."/>
            <person name="Reyes-Prieto A."/>
            <person name="Armbrust E.V."/>
            <person name="Aves S.J."/>
            <person name="Beiko R.G."/>
            <person name="Coutinho P."/>
            <person name="Dacks J.B."/>
            <person name="Durnford D.G."/>
            <person name="Fast N.M."/>
            <person name="Green B.R."/>
            <person name="Grisdale C."/>
            <person name="Hempe F."/>
            <person name="Henrissat B."/>
            <person name="Hoppner M.P."/>
            <person name="Ishida K.-I."/>
            <person name="Kim E."/>
            <person name="Koreny L."/>
            <person name="Kroth P.G."/>
            <person name="Liu Y."/>
            <person name="Malik S.-B."/>
            <person name="Maier U.G."/>
            <person name="McRose D."/>
            <person name="Mock T."/>
            <person name="Neilson J.A."/>
            <person name="Onodera N.T."/>
            <person name="Poole A.M."/>
            <person name="Pritham E.J."/>
            <person name="Richards T.A."/>
            <person name="Rocap G."/>
            <person name="Roy S.W."/>
            <person name="Sarai C."/>
            <person name="Schaack S."/>
            <person name="Shirato S."/>
            <person name="Slamovits C.H."/>
            <person name="Spencer D.F."/>
            <person name="Suzuki S."/>
            <person name="Worden A.Z."/>
            <person name="Zauner S."/>
            <person name="Barry K."/>
            <person name="Bell C."/>
            <person name="Bharti A.K."/>
            <person name="Crow J.A."/>
            <person name="Grimwood J."/>
            <person name="Kramer R."/>
            <person name="Lindquist E."/>
            <person name="Lucas S."/>
            <person name="Salamov A."/>
            <person name="McFadden G.I."/>
            <person name="Lane C.E."/>
            <person name="Keeling P.J."/>
            <person name="Gray M.W."/>
            <person name="Grigoriev I.V."/>
            <person name="Archibald J.M."/>
        </authorList>
    </citation>
    <scope>NUCLEOTIDE SEQUENCE</scope>
    <source>
        <strain evidence="5">CCMP2712</strain>
    </source>
</reference>
<dbReference type="Proteomes" id="UP000011087">
    <property type="component" value="Unassembled WGS sequence"/>
</dbReference>
<dbReference type="RefSeq" id="XP_005830099.1">
    <property type="nucleotide sequence ID" value="XM_005830042.1"/>
</dbReference>
<feature type="transmembrane region" description="Helical" evidence="1">
    <location>
        <begin position="410"/>
        <end position="431"/>
    </location>
</feature>
<protein>
    <submittedName>
        <fullName evidence="3 4">Uncharacterized protein</fullName>
    </submittedName>
</protein>
<evidence type="ECO:0000313" key="4">
    <source>
        <dbReference type="EnsemblProtists" id="EKX43119"/>
    </source>
</evidence>
<evidence type="ECO:0000313" key="3">
    <source>
        <dbReference type="EMBL" id="EKX43119.1"/>
    </source>
</evidence>
<organism evidence="3">
    <name type="scientific">Guillardia theta (strain CCMP2712)</name>
    <name type="common">Cryptophyte</name>
    <dbReference type="NCBI Taxonomy" id="905079"/>
    <lineage>
        <taxon>Eukaryota</taxon>
        <taxon>Cryptophyceae</taxon>
        <taxon>Pyrenomonadales</taxon>
        <taxon>Geminigeraceae</taxon>
        <taxon>Guillardia</taxon>
    </lineage>
</organism>
<dbReference type="EMBL" id="JH993012">
    <property type="protein sequence ID" value="EKX43119.1"/>
    <property type="molecule type" value="Genomic_DNA"/>
</dbReference>
<dbReference type="EnsemblProtists" id="EKX43119">
    <property type="protein sequence ID" value="EKX43119"/>
    <property type="gene ID" value="GUITHDRAFT_163931"/>
</dbReference>
<evidence type="ECO:0000256" key="1">
    <source>
        <dbReference type="SAM" id="Phobius"/>
    </source>
</evidence>
<keyword evidence="2" id="KW-0732">Signal</keyword>
<dbReference type="AlphaFoldDB" id="L1J4R3"/>
<dbReference type="GeneID" id="17299800"/>
<gene>
    <name evidence="3" type="ORF">GUITHDRAFT_163931</name>
</gene>
<sequence length="452" mass="51086">MGRMRFVAGGMLLLVCSSVASSRSLSSPRSSLSSFHSSKPSISLSSASSMDHVGPLQARAASLSSTRQQTQMLSHWDMDIPSPAPEGVNKVYNPYFTTADAARTWTPYYPSHYVYDNVKVTLGPVCGWQYEPNGYYHRVDACDDDKKTDMRVKMEIRYANYYGTLRGGLRAIGDSPDPSQAPEDPADDKTENLRPFILSVRGANDTELKWSLQRMEDEWWVNYEFDRPVVGREYYTVVLYYQLQRVLKGTFDKNTFTAHWLRSWSAPLKSMNIIFVFPPSFKVNDFYVEPSDLIGKGDHKVNSEMTIKTSTCCGKEIKDEEEMDRCTASNEIAQKWVKLEGACEGKMVMLSTKFGIPQSQLEDSSIDDSIQTEFDKYRVHFSPGLVDDPNAPGANEDAWREPSRGGSFPWWAWLIALVVLAPLLIACFYTFGVYGAHDFFGDSTSQKLREKV</sequence>
<dbReference type="PaxDb" id="55529-EKX43119"/>
<keyword evidence="1" id="KW-1133">Transmembrane helix</keyword>
<dbReference type="HOGENOM" id="CLU_606157_0_0_1"/>
<proteinExistence type="predicted"/>
<keyword evidence="1" id="KW-0472">Membrane</keyword>
<reference evidence="3 5" key="1">
    <citation type="journal article" date="2012" name="Nature">
        <title>Algal genomes reveal evolutionary mosaicism and the fate of nucleomorphs.</title>
        <authorList>
            <consortium name="DOE Joint Genome Institute"/>
            <person name="Curtis B.A."/>
            <person name="Tanifuji G."/>
            <person name="Burki F."/>
            <person name="Gruber A."/>
            <person name="Irimia M."/>
            <person name="Maruyama S."/>
            <person name="Arias M.C."/>
            <person name="Ball S.G."/>
            <person name="Gile G.H."/>
            <person name="Hirakawa Y."/>
            <person name="Hopkins J.F."/>
            <person name="Kuo A."/>
            <person name="Rensing S.A."/>
            <person name="Schmutz J."/>
            <person name="Symeonidi A."/>
            <person name="Elias M."/>
            <person name="Eveleigh R.J."/>
            <person name="Herman E.K."/>
            <person name="Klute M.J."/>
            <person name="Nakayama T."/>
            <person name="Obornik M."/>
            <person name="Reyes-Prieto A."/>
            <person name="Armbrust E.V."/>
            <person name="Aves S.J."/>
            <person name="Beiko R.G."/>
            <person name="Coutinho P."/>
            <person name="Dacks J.B."/>
            <person name="Durnford D.G."/>
            <person name="Fast N.M."/>
            <person name="Green B.R."/>
            <person name="Grisdale C.J."/>
            <person name="Hempel F."/>
            <person name="Henrissat B."/>
            <person name="Hoppner M.P."/>
            <person name="Ishida K."/>
            <person name="Kim E."/>
            <person name="Koreny L."/>
            <person name="Kroth P.G."/>
            <person name="Liu Y."/>
            <person name="Malik S.B."/>
            <person name="Maier U.G."/>
            <person name="McRose D."/>
            <person name="Mock T."/>
            <person name="Neilson J.A."/>
            <person name="Onodera N.T."/>
            <person name="Poole A.M."/>
            <person name="Pritham E.J."/>
            <person name="Richards T.A."/>
            <person name="Rocap G."/>
            <person name="Roy S.W."/>
            <person name="Sarai C."/>
            <person name="Schaack S."/>
            <person name="Shirato S."/>
            <person name="Slamovits C.H."/>
            <person name="Spencer D.F."/>
            <person name="Suzuki S."/>
            <person name="Worden A.Z."/>
            <person name="Zauner S."/>
            <person name="Barry K."/>
            <person name="Bell C."/>
            <person name="Bharti A.K."/>
            <person name="Crow J.A."/>
            <person name="Grimwood J."/>
            <person name="Kramer R."/>
            <person name="Lindquist E."/>
            <person name="Lucas S."/>
            <person name="Salamov A."/>
            <person name="McFadden G.I."/>
            <person name="Lane C.E."/>
            <person name="Keeling P.J."/>
            <person name="Gray M.W."/>
            <person name="Grigoriev I.V."/>
            <person name="Archibald J.M."/>
        </authorList>
    </citation>
    <scope>NUCLEOTIDE SEQUENCE</scope>
    <source>
        <strain evidence="3 5">CCMP2712</strain>
    </source>
</reference>
<feature type="signal peptide" evidence="2">
    <location>
        <begin position="1"/>
        <end position="22"/>
    </location>
</feature>
<dbReference type="KEGG" id="gtt:GUITHDRAFT_163931"/>
<evidence type="ECO:0000313" key="5">
    <source>
        <dbReference type="Proteomes" id="UP000011087"/>
    </source>
</evidence>
<keyword evidence="1" id="KW-0812">Transmembrane</keyword>
<keyword evidence="5" id="KW-1185">Reference proteome</keyword>
<evidence type="ECO:0000256" key="2">
    <source>
        <dbReference type="SAM" id="SignalP"/>
    </source>
</evidence>
<accession>L1J4R3</accession>
<name>L1J4R3_GUITC</name>